<dbReference type="InterPro" id="IPR044751">
    <property type="entry name" value="Ion_transp-like_CBS"/>
</dbReference>
<gene>
    <name evidence="14" type="ORF">FPL11_07780</name>
</gene>
<keyword evidence="5" id="KW-0677">Repeat</keyword>
<keyword evidence="3" id="KW-1003">Cell membrane</keyword>
<organism evidence="14 15">
    <name type="scientific">Spiribacter aquaticus</name>
    <dbReference type="NCBI Taxonomy" id="1935996"/>
    <lineage>
        <taxon>Bacteria</taxon>
        <taxon>Pseudomonadati</taxon>
        <taxon>Pseudomonadota</taxon>
        <taxon>Gammaproteobacteria</taxon>
        <taxon>Chromatiales</taxon>
        <taxon>Ectothiorhodospiraceae</taxon>
        <taxon>Spiribacter</taxon>
    </lineage>
</organism>
<protein>
    <submittedName>
        <fullName evidence="14">HlyC/CorC family transporter</fullName>
    </submittedName>
</protein>
<keyword evidence="6 10" id="KW-1133">Transmembrane helix</keyword>
<dbReference type="InterPro" id="IPR046342">
    <property type="entry name" value="CBS_dom_sf"/>
</dbReference>
<feature type="transmembrane region" description="Helical" evidence="11">
    <location>
        <begin position="92"/>
        <end position="112"/>
    </location>
</feature>
<evidence type="ECO:0000256" key="5">
    <source>
        <dbReference type="ARBA" id="ARBA00022737"/>
    </source>
</evidence>
<evidence type="ECO:0000256" key="1">
    <source>
        <dbReference type="ARBA" id="ARBA00004651"/>
    </source>
</evidence>
<feature type="transmembrane region" description="Helical" evidence="11">
    <location>
        <begin position="62"/>
        <end position="86"/>
    </location>
</feature>
<evidence type="ECO:0000313" key="15">
    <source>
        <dbReference type="Proteomes" id="UP000316688"/>
    </source>
</evidence>
<accession>A0A557RH84</accession>
<evidence type="ECO:0000256" key="9">
    <source>
        <dbReference type="PROSITE-ProRule" id="PRU00703"/>
    </source>
</evidence>
<dbReference type="PANTHER" id="PTHR22777:SF32">
    <property type="entry name" value="UPF0053 INNER MEMBRANE PROTEIN YFJD"/>
    <property type="match status" value="1"/>
</dbReference>
<dbReference type="PROSITE" id="PS51846">
    <property type="entry name" value="CNNM"/>
    <property type="match status" value="1"/>
</dbReference>
<dbReference type="SMART" id="SM01091">
    <property type="entry name" value="CorC_HlyC"/>
    <property type="match status" value="1"/>
</dbReference>
<evidence type="ECO:0000256" key="8">
    <source>
        <dbReference type="ARBA" id="ARBA00023136"/>
    </source>
</evidence>
<feature type="transmembrane region" description="Helical" evidence="11">
    <location>
        <begin position="124"/>
        <end position="145"/>
    </location>
</feature>
<evidence type="ECO:0000256" key="2">
    <source>
        <dbReference type="ARBA" id="ARBA00006337"/>
    </source>
</evidence>
<keyword evidence="4 10" id="KW-0812">Transmembrane</keyword>
<evidence type="ECO:0000313" key="14">
    <source>
        <dbReference type="EMBL" id="TVO64540.1"/>
    </source>
</evidence>
<dbReference type="SUPFAM" id="SSF54631">
    <property type="entry name" value="CBS-domain pair"/>
    <property type="match status" value="1"/>
</dbReference>
<comment type="subcellular location">
    <subcellularLocation>
        <location evidence="1">Cell membrane</location>
        <topology evidence="1">Multi-pass membrane protein</topology>
    </subcellularLocation>
</comment>
<dbReference type="NCBIfam" id="NF008604">
    <property type="entry name" value="PRK11573.1"/>
    <property type="match status" value="1"/>
</dbReference>
<feature type="transmembrane region" description="Helical" evidence="11">
    <location>
        <begin position="6"/>
        <end position="33"/>
    </location>
</feature>
<dbReference type="Gene3D" id="3.30.465.10">
    <property type="match status" value="1"/>
</dbReference>
<feature type="domain" description="CBS" evidence="12">
    <location>
        <begin position="274"/>
        <end position="330"/>
    </location>
</feature>
<dbReference type="EMBL" id="VMKP01000003">
    <property type="protein sequence ID" value="TVO64540.1"/>
    <property type="molecule type" value="Genomic_DNA"/>
</dbReference>
<dbReference type="PROSITE" id="PS51371">
    <property type="entry name" value="CBS"/>
    <property type="match status" value="1"/>
</dbReference>
<reference evidence="14 15" key="1">
    <citation type="submission" date="2019-07" db="EMBL/GenBank/DDBJ databases">
        <title>Reclasification of Spiribacter aquaticus.</title>
        <authorList>
            <person name="Leon M.J."/>
            <person name="Sanchez-Porro C."/>
            <person name="Ventosa A."/>
        </authorList>
    </citation>
    <scope>NUCLEOTIDE SEQUENCE [LARGE SCALE GENOMIC DNA]</scope>
    <source>
        <strain evidence="14 15">SP30</strain>
    </source>
</reference>
<dbReference type="Proteomes" id="UP000316688">
    <property type="component" value="Unassembled WGS sequence"/>
</dbReference>
<dbReference type="InterPro" id="IPR002550">
    <property type="entry name" value="CNNM"/>
</dbReference>
<feature type="domain" description="CNNM transmembrane" evidence="13">
    <location>
        <begin position="2"/>
        <end position="191"/>
    </location>
</feature>
<name>A0A557RH84_9GAMM</name>
<dbReference type="SUPFAM" id="SSF56176">
    <property type="entry name" value="FAD-binding/transporter-associated domain-like"/>
    <property type="match status" value="1"/>
</dbReference>
<dbReference type="PANTHER" id="PTHR22777">
    <property type="entry name" value="HEMOLYSIN-RELATED"/>
    <property type="match status" value="1"/>
</dbReference>
<dbReference type="GO" id="GO:0050660">
    <property type="term" value="F:flavin adenine dinucleotide binding"/>
    <property type="evidence" value="ECO:0007669"/>
    <property type="project" value="InterPro"/>
</dbReference>
<evidence type="ECO:0000259" key="13">
    <source>
        <dbReference type="PROSITE" id="PS51846"/>
    </source>
</evidence>
<dbReference type="GO" id="GO:0005886">
    <property type="term" value="C:plasma membrane"/>
    <property type="evidence" value="ECO:0007669"/>
    <property type="project" value="UniProtKB-SubCell"/>
</dbReference>
<evidence type="ECO:0000256" key="11">
    <source>
        <dbReference type="SAM" id="Phobius"/>
    </source>
</evidence>
<evidence type="ECO:0000256" key="10">
    <source>
        <dbReference type="PROSITE-ProRule" id="PRU01193"/>
    </source>
</evidence>
<evidence type="ECO:0000256" key="3">
    <source>
        <dbReference type="ARBA" id="ARBA00022475"/>
    </source>
</evidence>
<comment type="similarity">
    <text evidence="2">Belongs to the UPF0053 family.</text>
</comment>
<dbReference type="RefSeq" id="WP_144348106.1">
    <property type="nucleotide sequence ID" value="NZ_VMKP01000003.1"/>
</dbReference>
<proteinExistence type="inferred from homology"/>
<evidence type="ECO:0000259" key="12">
    <source>
        <dbReference type="PROSITE" id="PS51371"/>
    </source>
</evidence>
<dbReference type="Pfam" id="PF00571">
    <property type="entry name" value="CBS"/>
    <property type="match status" value="1"/>
</dbReference>
<comment type="caution">
    <text evidence="14">The sequence shown here is derived from an EMBL/GenBank/DDBJ whole genome shotgun (WGS) entry which is preliminary data.</text>
</comment>
<dbReference type="AlphaFoldDB" id="A0A557RH84"/>
<dbReference type="CDD" id="cd04590">
    <property type="entry name" value="CBS_pair_CorC_HlyC_assoc"/>
    <property type="match status" value="1"/>
</dbReference>
<dbReference type="InterPro" id="IPR005170">
    <property type="entry name" value="Transptr-assoc_dom"/>
</dbReference>
<dbReference type="InterPro" id="IPR000644">
    <property type="entry name" value="CBS_dom"/>
</dbReference>
<keyword evidence="15" id="KW-1185">Reference proteome</keyword>
<evidence type="ECO:0000256" key="7">
    <source>
        <dbReference type="ARBA" id="ARBA00023122"/>
    </source>
</evidence>
<evidence type="ECO:0000256" key="6">
    <source>
        <dbReference type="ARBA" id="ARBA00022989"/>
    </source>
</evidence>
<dbReference type="Pfam" id="PF03471">
    <property type="entry name" value="CorC_HlyC"/>
    <property type="match status" value="1"/>
</dbReference>
<keyword evidence="8 10" id="KW-0472">Membrane</keyword>
<dbReference type="Gene3D" id="3.10.580.10">
    <property type="entry name" value="CBS-domain"/>
    <property type="match status" value="1"/>
</dbReference>
<dbReference type="InterPro" id="IPR036318">
    <property type="entry name" value="FAD-bd_PCMH-like_sf"/>
</dbReference>
<dbReference type="Pfam" id="PF01595">
    <property type="entry name" value="CNNM"/>
    <property type="match status" value="1"/>
</dbReference>
<evidence type="ECO:0000256" key="4">
    <source>
        <dbReference type="ARBA" id="ARBA00022692"/>
    </source>
</evidence>
<sequence length="429" mass="47449">MDVVPLPVLFVILGALIVLSGGFSSSETALMTLNRYRLRHLSRHGNRGARRAERLLERPDRLIGIILLGNNFVNIFASSIATLIALRLGGQGAIAAATGLLTLTILIFAEVAPKTLAALRPERVAFPAAFVLGPLLKLLYPLVWLTNMLANTLLRSLGVNPTEGGQTALSREELRTVVNETGAMIPRRHQRMLLGILDLDQATVDDIMIPRNEVVGIDLGDDWSRITEQIASSEYTRLPVFEGGVDTIRGILHVRRVLTAMLDGVLTRERLLEHVREPYFVPEGTPLHQQMLNFQSERRRIGLIVDEYGEFHGLVTLEDILEEIVGEFTTDPAEAIRDIHRQPDGSYLAAGSASVRELKRLLGWDLPGEGPKTLNGLILEQLETIPEPGISLLIDGHPVTVLQAEENRVKVARLEQRVRPRETPPAIED</sequence>
<keyword evidence="7 9" id="KW-0129">CBS domain</keyword>
<dbReference type="InterPro" id="IPR016169">
    <property type="entry name" value="FAD-bd_PCMH_sub2"/>
</dbReference>